<organism evidence="7 8">
    <name type="scientific">Talaromyces islandicus</name>
    <name type="common">Penicillium islandicum</name>
    <dbReference type="NCBI Taxonomy" id="28573"/>
    <lineage>
        <taxon>Eukaryota</taxon>
        <taxon>Fungi</taxon>
        <taxon>Dikarya</taxon>
        <taxon>Ascomycota</taxon>
        <taxon>Pezizomycotina</taxon>
        <taxon>Eurotiomycetes</taxon>
        <taxon>Eurotiomycetidae</taxon>
        <taxon>Eurotiales</taxon>
        <taxon>Trichocomaceae</taxon>
        <taxon>Talaromyces</taxon>
        <taxon>Talaromyces sect. Islandici</taxon>
    </lineage>
</organism>
<feature type="transmembrane region" description="Helical" evidence="4">
    <location>
        <begin position="226"/>
        <end position="246"/>
    </location>
</feature>
<dbReference type="SUPFAM" id="SSF52540">
    <property type="entry name" value="P-loop containing nucleoside triphosphate hydrolases"/>
    <property type="match status" value="1"/>
</dbReference>
<dbReference type="GO" id="GO:0085020">
    <property type="term" value="P:protein K6-linked ubiquitination"/>
    <property type="evidence" value="ECO:0007669"/>
    <property type="project" value="TreeGrafter"/>
</dbReference>
<dbReference type="Gene3D" id="3.40.50.1580">
    <property type="entry name" value="Nucleoside phosphorylase domain"/>
    <property type="match status" value="1"/>
</dbReference>
<dbReference type="InterPro" id="IPR035994">
    <property type="entry name" value="Nucleoside_phosphorylase_sf"/>
</dbReference>
<feature type="repeat" description="ANK" evidence="3">
    <location>
        <begin position="1014"/>
        <end position="1046"/>
    </location>
</feature>
<evidence type="ECO:0000256" key="1">
    <source>
        <dbReference type="ARBA" id="ARBA00022737"/>
    </source>
</evidence>
<dbReference type="Gene3D" id="1.25.40.20">
    <property type="entry name" value="Ankyrin repeat-containing domain"/>
    <property type="match status" value="4"/>
</dbReference>
<dbReference type="InterPro" id="IPR002110">
    <property type="entry name" value="Ankyrin_rpt"/>
</dbReference>
<dbReference type="SUPFAM" id="SSF48403">
    <property type="entry name" value="Ankyrin repeat"/>
    <property type="match status" value="1"/>
</dbReference>
<feature type="repeat" description="ANK" evidence="3">
    <location>
        <begin position="898"/>
        <end position="930"/>
    </location>
</feature>
<dbReference type="SUPFAM" id="SSF53167">
    <property type="entry name" value="Purine and uridine phosphorylases"/>
    <property type="match status" value="1"/>
</dbReference>
<gene>
    <name evidence="7" type="ORF">PISL3812_04403</name>
</gene>
<dbReference type="PROSITE" id="PS50088">
    <property type="entry name" value="ANK_REPEAT"/>
    <property type="match status" value="8"/>
</dbReference>
<feature type="repeat" description="ANK" evidence="3">
    <location>
        <begin position="981"/>
        <end position="1013"/>
    </location>
</feature>
<feature type="domain" description="GPI inositol-deacylase winged helix" evidence="5">
    <location>
        <begin position="684"/>
        <end position="762"/>
    </location>
</feature>
<dbReference type="Gene3D" id="3.40.50.300">
    <property type="entry name" value="P-loop containing nucleotide triphosphate hydrolases"/>
    <property type="match status" value="1"/>
</dbReference>
<dbReference type="InterPro" id="IPR036770">
    <property type="entry name" value="Ankyrin_rpt-contain_sf"/>
</dbReference>
<evidence type="ECO:0000313" key="8">
    <source>
        <dbReference type="Proteomes" id="UP000054383"/>
    </source>
</evidence>
<dbReference type="InterPro" id="IPR054471">
    <property type="entry name" value="GPIID_WHD"/>
</dbReference>
<keyword evidence="4" id="KW-0812">Transmembrane</keyword>
<dbReference type="PRINTS" id="PR01415">
    <property type="entry name" value="ANKYRIN"/>
</dbReference>
<feature type="repeat" description="ANK" evidence="3">
    <location>
        <begin position="1080"/>
        <end position="1112"/>
    </location>
</feature>
<dbReference type="GO" id="GO:0004842">
    <property type="term" value="F:ubiquitin-protein transferase activity"/>
    <property type="evidence" value="ECO:0007669"/>
    <property type="project" value="TreeGrafter"/>
</dbReference>
<keyword evidence="4" id="KW-0472">Membrane</keyword>
<feature type="repeat" description="ANK" evidence="3">
    <location>
        <begin position="931"/>
        <end position="953"/>
    </location>
</feature>
<sequence>MAELSTRELNVPVEKYTVGWICAIPAELEAARDMLDEKHPRLKSQPKHDNNNYSLGRINDHYVCIACLPEYGTKYAAIAASSMQSTFPNLRFGLMVGIGGGVPNKENDMRLGDIVVSLPTDQGGGVIQYDLGRKGLSRFERVGVLNKPPILLRTAVATLRATKRLDIEIETILKTASEEWTYPTDLKDILFETEYKNLVTGTTLNLTAIVSGLILYGLVYILKLPLWISSVVAFVVASICIILLLYESTAKEAIRPARKTTRPVIHYGNIGSGNTVMKNGFERDAIAKRDNVICFEMEAAGLMDHFPCLVIRGISDYSDSNKNWQWQPYAAATAAAFAKRLLMEIGAEAVEDMKPIRNILEHLSENLMQQRHEEEQEAIIKWLTPVTYDYQQSKFLAIRQENTGEWLVESTEFQEWIGHGDAHTLFCPGMPGAGKTIITSTVIDYLFKRFQEDSSIGIAYLYGNTRKDGYGQDPASLLLSILKQLVQQKQPPVPSSVKKLYTYHKVKRTRPTIKDFTKALKSVISSFATVYIIVDALDEFRLSDGDRKLFIEWLFELQHPNKDIRLFVSSRSIPSVKEAFAGNGKIKPLEIRAREHDIQLYLNARIAKLPLSAWNRPDLEQEVRSTIIGEAKGMFLLAKLFLDSLEDKINAGQVKHALKELPSRSDAYTKAYTKVMERIKDQRKGFQHIAFQALTWITCTNRDITTTELQHALAIEVGSSKLDENHITTVESILSVCAGLLVVDDKDQTIKLFHSTAQEYFKQHWNTWFPNAHAEITQRCVTYLLYDDFKDGSCNTDQGFEERSKLHSLYIYAAQNWGHHARTLSTENNERLVLDLLQCQTKLLACTQALFISDRVSDYSQRTPKQMMGLHLAAYFGLDQYVTALIRGADDCQLRDGSNRTALHWATDSGHESTVKLLLEKGSTLSSQDQDGRTALHLAAYKGHKSVVELLIKAWEESTDAGNQAMRLYERRLNLESQDRDGRTAMHLASKNGHESVVELLISAGASEQPVDNDSHTALHCAAENGQRKIIDILLSNGARINSKERYGQTPLHYAVKNGSLEAVQLLLEKGADLESRDEYMQTPLLLASAMGHAAVVNLLLNKGAEPQCKDRANWTPLHRASLGGYQSVVKILLAHSPAVEHQDEENRTPLHWAALGGHEFVVKLLLEVGAQARSLDSEKQTPLDLAVEMGHLSVATLLRQHID</sequence>
<dbReference type="Pfam" id="PF24883">
    <property type="entry name" value="NPHP3_N"/>
    <property type="match status" value="1"/>
</dbReference>
<dbReference type="PANTHER" id="PTHR24171">
    <property type="entry name" value="ANKYRIN REPEAT DOMAIN-CONTAINING PROTEIN 39-RELATED"/>
    <property type="match status" value="1"/>
</dbReference>
<feature type="domain" description="Nephrocystin 3-like N-terminal" evidence="6">
    <location>
        <begin position="402"/>
        <end position="571"/>
    </location>
</feature>
<dbReference type="OrthoDB" id="4221929at2759"/>
<dbReference type="InterPro" id="IPR056884">
    <property type="entry name" value="NPHP3-like_N"/>
</dbReference>
<dbReference type="Proteomes" id="UP000054383">
    <property type="component" value="Unassembled WGS sequence"/>
</dbReference>
<evidence type="ECO:0000259" key="5">
    <source>
        <dbReference type="Pfam" id="PF22939"/>
    </source>
</evidence>
<feature type="repeat" description="ANK" evidence="3">
    <location>
        <begin position="1113"/>
        <end position="1145"/>
    </location>
</feature>
<keyword evidence="2 3" id="KW-0040">ANK repeat</keyword>
<dbReference type="InterPro" id="IPR027417">
    <property type="entry name" value="P-loop_NTPase"/>
</dbReference>
<dbReference type="SMART" id="SM00248">
    <property type="entry name" value="ANK"/>
    <property type="match status" value="10"/>
</dbReference>
<dbReference type="STRING" id="28573.A0A0U1LX61"/>
<feature type="repeat" description="ANK" evidence="3">
    <location>
        <begin position="1146"/>
        <end position="1178"/>
    </location>
</feature>
<evidence type="ECO:0000256" key="4">
    <source>
        <dbReference type="SAM" id="Phobius"/>
    </source>
</evidence>
<dbReference type="PROSITE" id="PS50297">
    <property type="entry name" value="ANK_REP_REGION"/>
    <property type="match status" value="7"/>
</dbReference>
<evidence type="ECO:0000259" key="6">
    <source>
        <dbReference type="Pfam" id="PF24883"/>
    </source>
</evidence>
<proteinExistence type="predicted"/>
<reference evidence="7 8" key="1">
    <citation type="submission" date="2015-04" db="EMBL/GenBank/DDBJ databases">
        <authorList>
            <person name="Syromyatnikov M.Y."/>
            <person name="Popov V.N."/>
        </authorList>
    </citation>
    <scope>NUCLEOTIDE SEQUENCE [LARGE SCALE GENOMIC DNA]</scope>
    <source>
        <strain evidence="7">WF-38-12</strain>
    </source>
</reference>
<keyword evidence="1" id="KW-0677">Repeat</keyword>
<dbReference type="OMA" id="NINSKCG"/>
<keyword evidence="8" id="KW-1185">Reference proteome</keyword>
<feature type="transmembrane region" description="Helical" evidence="4">
    <location>
        <begin position="198"/>
        <end position="219"/>
    </location>
</feature>
<dbReference type="EMBL" id="CVMT01000003">
    <property type="protein sequence ID" value="CRG87386.1"/>
    <property type="molecule type" value="Genomic_DNA"/>
</dbReference>
<evidence type="ECO:0000313" key="7">
    <source>
        <dbReference type="EMBL" id="CRG87386.1"/>
    </source>
</evidence>
<accession>A0A0U1LX61</accession>
<keyword evidence="4" id="KW-1133">Transmembrane helix</keyword>
<name>A0A0U1LX61_TALIS</name>
<dbReference type="AlphaFoldDB" id="A0A0U1LX61"/>
<protein>
    <submittedName>
        <fullName evidence="7">Ankyrin repeat domain-containing protein 50</fullName>
    </submittedName>
</protein>
<feature type="repeat" description="ANK" evidence="3">
    <location>
        <begin position="1047"/>
        <end position="1079"/>
    </location>
</feature>
<evidence type="ECO:0000256" key="3">
    <source>
        <dbReference type="PROSITE-ProRule" id="PRU00023"/>
    </source>
</evidence>
<dbReference type="Pfam" id="PF22939">
    <property type="entry name" value="WHD_GPIID"/>
    <property type="match status" value="1"/>
</dbReference>
<evidence type="ECO:0000256" key="2">
    <source>
        <dbReference type="ARBA" id="ARBA00023043"/>
    </source>
</evidence>
<dbReference type="GO" id="GO:0009116">
    <property type="term" value="P:nucleoside metabolic process"/>
    <property type="evidence" value="ECO:0007669"/>
    <property type="project" value="InterPro"/>
</dbReference>
<dbReference type="Pfam" id="PF12796">
    <property type="entry name" value="Ank_2"/>
    <property type="match status" value="4"/>
</dbReference>